<organism evidence="2 3">
    <name type="scientific">Hydnomerulius pinastri MD-312</name>
    <dbReference type="NCBI Taxonomy" id="994086"/>
    <lineage>
        <taxon>Eukaryota</taxon>
        <taxon>Fungi</taxon>
        <taxon>Dikarya</taxon>
        <taxon>Basidiomycota</taxon>
        <taxon>Agaricomycotina</taxon>
        <taxon>Agaricomycetes</taxon>
        <taxon>Agaricomycetidae</taxon>
        <taxon>Boletales</taxon>
        <taxon>Boletales incertae sedis</taxon>
        <taxon>Leucogyrophana</taxon>
    </lineage>
</organism>
<name>A0A0C9VMJ5_9AGAM</name>
<sequence>VRLATLPLLNLYLFHQVLQSADELDESLLPQWDDNPPYQEPKLADTTKEACFIKNLEDIMFGCCMQQEKES</sequence>
<dbReference type="OrthoDB" id="3178701at2759"/>
<keyword evidence="3" id="KW-1185">Reference proteome</keyword>
<proteinExistence type="predicted"/>
<dbReference type="Proteomes" id="UP000053820">
    <property type="component" value="Unassembled WGS sequence"/>
</dbReference>
<gene>
    <name evidence="2" type="ORF">HYDPIDRAFT_50090</name>
</gene>
<accession>A0A0C9VMJ5</accession>
<keyword evidence="1" id="KW-0732">Signal</keyword>
<evidence type="ECO:0000313" key="2">
    <source>
        <dbReference type="EMBL" id="KIJ58875.1"/>
    </source>
</evidence>
<reference evidence="2 3" key="1">
    <citation type="submission" date="2014-04" db="EMBL/GenBank/DDBJ databases">
        <title>Evolutionary Origins and Diversification of the Mycorrhizal Mutualists.</title>
        <authorList>
            <consortium name="DOE Joint Genome Institute"/>
            <consortium name="Mycorrhizal Genomics Consortium"/>
            <person name="Kohler A."/>
            <person name="Kuo A."/>
            <person name="Nagy L.G."/>
            <person name="Floudas D."/>
            <person name="Copeland A."/>
            <person name="Barry K.W."/>
            <person name="Cichocki N."/>
            <person name="Veneault-Fourrey C."/>
            <person name="LaButti K."/>
            <person name="Lindquist E.A."/>
            <person name="Lipzen A."/>
            <person name="Lundell T."/>
            <person name="Morin E."/>
            <person name="Murat C."/>
            <person name="Riley R."/>
            <person name="Ohm R."/>
            <person name="Sun H."/>
            <person name="Tunlid A."/>
            <person name="Henrissat B."/>
            <person name="Grigoriev I.V."/>
            <person name="Hibbett D.S."/>
            <person name="Martin F."/>
        </authorList>
    </citation>
    <scope>NUCLEOTIDE SEQUENCE [LARGE SCALE GENOMIC DNA]</scope>
    <source>
        <strain evidence="2 3">MD-312</strain>
    </source>
</reference>
<feature type="signal peptide" evidence="1">
    <location>
        <begin position="1"/>
        <end position="19"/>
    </location>
</feature>
<dbReference type="HOGENOM" id="CLU_2746934_0_0_1"/>
<feature type="non-terminal residue" evidence="2">
    <location>
        <position position="1"/>
    </location>
</feature>
<protein>
    <submittedName>
        <fullName evidence="2">Uncharacterized protein</fullName>
    </submittedName>
</protein>
<evidence type="ECO:0000256" key="1">
    <source>
        <dbReference type="SAM" id="SignalP"/>
    </source>
</evidence>
<evidence type="ECO:0000313" key="3">
    <source>
        <dbReference type="Proteomes" id="UP000053820"/>
    </source>
</evidence>
<dbReference type="AlphaFoldDB" id="A0A0C9VMJ5"/>
<dbReference type="EMBL" id="KN839907">
    <property type="protein sequence ID" value="KIJ58875.1"/>
    <property type="molecule type" value="Genomic_DNA"/>
</dbReference>
<feature type="chain" id="PRO_5002215188" evidence="1">
    <location>
        <begin position="20"/>
        <end position="71"/>
    </location>
</feature>
<feature type="non-terminal residue" evidence="2">
    <location>
        <position position="71"/>
    </location>
</feature>